<proteinExistence type="inferred from homology"/>
<evidence type="ECO:0000313" key="15">
    <source>
        <dbReference type="Proteomes" id="UP000038045"/>
    </source>
</evidence>
<evidence type="ECO:0000256" key="13">
    <source>
        <dbReference type="ARBA" id="ARBA00023163"/>
    </source>
</evidence>
<keyword evidence="13" id="KW-0804">Transcription</keyword>
<dbReference type="InterPro" id="IPR006941">
    <property type="entry name" value="RNase_CAF1"/>
</dbReference>
<dbReference type="Gene3D" id="3.30.420.10">
    <property type="entry name" value="Ribonuclease H-like superfamily/Ribonuclease H"/>
    <property type="match status" value="1"/>
</dbReference>
<dbReference type="SUPFAM" id="SSF53098">
    <property type="entry name" value="Ribonuclease H-like"/>
    <property type="match status" value="1"/>
</dbReference>
<evidence type="ECO:0000256" key="3">
    <source>
        <dbReference type="ARBA" id="ARBA00004496"/>
    </source>
</evidence>
<keyword evidence="12" id="KW-0805">Transcription regulation</keyword>
<dbReference type="GO" id="GO:0046872">
    <property type="term" value="F:metal ion binding"/>
    <property type="evidence" value="ECO:0007669"/>
    <property type="project" value="UniProtKB-KW"/>
</dbReference>
<keyword evidence="8" id="KW-0479">Metal-binding</keyword>
<dbReference type="EC" id="3.1.13.4" evidence="5"/>
<dbReference type="Proteomes" id="UP000038045">
    <property type="component" value="Unplaced"/>
</dbReference>
<evidence type="ECO:0000256" key="9">
    <source>
        <dbReference type="ARBA" id="ARBA00022801"/>
    </source>
</evidence>
<dbReference type="InterPro" id="IPR012337">
    <property type="entry name" value="RNaseH-like_sf"/>
</dbReference>
<dbReference type="GO" id="GO:0004535">
    <property type="term" value="F:poly(A)-specific ribonuclease activity"/>
    <property type="evidence" value="ECO:0007669"/>
    <property type="project" value="UniProtKB-EC"/>
</dbReference>
<evidence type="ECO:0000313" key="16">
    <source>
        <dbReference type="WBParaSite" id="PTRK_0001003000.1"/>
    </source>
</evidence>
<dbReference type="STRING" id="131310.A0A0N4ZNB6"/>
<keyword evidence="15" id="KW-1185">Reference proteome</keyword>
<dbReference type="InterPro" id="IPR036397">
    <property type="entry name" value="RNaseH_sf"/>
</dbReference>
<comment type="subcellular location">
    <subcellularLocation>
        <location evidence="3">Cytoplasm</location>
    </subcellularLocation>
    <subcellularLocation>
        <location evidence="2">Nucleus</location>
    </subcellularLocation>
</comment>
<evidence type="ECO:0000256" key="5">
    <source>
        <dbReference type="ARBA" id="ARBA00012161"/>
    </source>
</evidence>
<keyword evidence="14" id="KW-0539">Nucleus</keyword>
<evidence type="ECO:0000256" key="11">
    <source>
        <dbReference type="ARBA" id="ARBA00022884"/>
    </source>
</evidence>
<dbReference type="Pfam" id="PF04857">
    <property type="entry name" value="CAF1"/>
    <property type="match status" value="1"/>
</dbReference>
<evidence type="ECO:0000256" key="10">
    <source>
        <dbReference type="ARBA" id="ARBA00022839"/>
    </source>
</evidence>
<organism evidence="15 16">
    <name type="scientific">Parastrongyloides trichosuri</name>
    <name type="common">Possum-specific nematode worm</name>
    <dbReference type="NCBI Taxonomy" id="131310"/>
    <lineage>
        <taxon>Eukaryota</taxon>
        <taxon>Metazoa</taxon>
        <taxon>Ecdysozoa</taxon>
        <taxon>Nematoda</taxon>
        <taxon>Chromadorea</taxon>
        <taxon>Rhabditida</taxon>
        <taxon>Tylenchina</taxon>
        <taxon>Panagrolaimomorpha</taxon>
        <taxon>Strongyloidoidea</taxon>
        <taxon>Strongyloididae</taxon>
        <taxon>Parastrongyloides</taxon>
    </lineage>
</organism>
<dbReference type="GO" id="GO:0030014">
    <property type="term" value="C:CCR4-NOT complex"/>
    <property type="evidence" value="ECO:0007669"/>
    <property type="project" value="InterPro"/>
</dbReference>
<evidence type="ECO:0000256" key="6">
    <source>
        <dbReference type="ARBA" id="ARBA00022490"/>
    </source>
</evidence>
<sequence length="284" mass="32142">MTISSTTTSTNSNDSTSPVNIINVWKWNLREEFVRINEIVQKYDYVSVDTEFPGVVATPIGETKNKQEFNFRQLILNVAMLKLIQVGIAFMDEDGNLPPGKPIWQFNFEFDLHGDMYSTASVNLLKKCGIDFEKHKTDGISMLDFGELLTTSGLLANPRIHWLSFGSSFDFSYLIKAILCRQPPEDKEKFFSLFKTLFPSCIDIRVMLDQPGPSSVLLRGGLQEIASMLQVERIGAQHTAGSDALLTAKTYFTIKQRFFNNNWDEVFKKIRCELSGLSPSPEVN</sequence>
<dbReference type="AlphaFoldDB" id="A0A0N4ZNB6"/>
<name>A0A0N4ZNB6_PARTI</name>
<comment type="catalytic activity">
    <reaction evidence="1">
        <text>Exonucleolytic cleavage of poly(A) to 5'-AMP.</text>
        <dbReference type="EC" id="3.1.13.4"/>
    </reaction>
</comment>
<evidence type="ECO:0000256" key="4">
    <source>
        <dbReference type="ARBA" id="ARBA00008372"/>
    </source>
</evidence>
<evidence type="ECO:0000256" key="7">
    <source>
        <dbReference type="ARBA" id="ARBA00022722"/>
    </source>
</evidence>
<dbReference type="PANTHER" id="PTHR10797">
    <property type="entry name" value="CCR4-NOT TRANSCRIPTION COMPLEX SUBUNIT"/>
    <property type="match status" value="1"/>
</dbReference>
<keyword evidence="10" id="KW-0269">Exonuclease</keyword>
<evidence type="ECO:0000256" key="2">
    <source>
        <dbReference type="ARBA" id="ARBA00004123"/>
    </source>
</evidence>
<evidence type="ECO:0000256" key="14">
    <source>
        <dbReference type="ARBA" id="ARBA00023242"/>
    </source>
</evidence>
<dbReference type="GO" id="GO:0005737">
    <property type="term" value="C:cytoplasm"/>
    <property type="evidence" value="ECO:0007669"/>
    <property type="project" value="UniProtKB-SubCell"/>
</dbReference>
<keyword evidence="6" id="KW-0963">Cytoplasm</keyword>
<accession>A0A0N4ZNB6</accession>
<keyword evidence="7" id="KW-0540">Nuclease</keyword>
<evidence type="ECO:0000256" key="12">
    <source>
        <dbReference type="ARBA" id="ARBA00023015"/>
    </source>
</evidence>
<keyword evidence="11" id="KW-0694">RNA-binding</keyword>
<dbReference type="InterPro" id="IPR039637">
    <property type="entry name" value="CNOT7/CNOT8/Pop2"/>
</dbReference>
<keyword evidence="9" id="KW-0378">Hydrolase</keyword>
<evidence type="ECO:0000256" key="1">
    <source>
        <dbReference type="ARBA" id="ARBA00001663"/>
    </source>
</evidence>
<comment type="similarity">
    <text evidence="4">Belongs to the CAF1 family.</text>
</comment>
<dbReference type="GO" id="GO:0005634">
    <property type="term" value="C:nucleus"/>
    <property type="evidence" value="ECO:0007669"/>
    <property type="project" value="UniProtKB-SubCell"/>
</dbReference>
<reference evidence="16" key="1">
    <citation type="submission" date="2017-02" db="UniProtKB">
        <authorList>
            <consortium name="WormBaseParasite"/>
        </authorList>
    </citation>
    <scope>IDENTIFICATION</scope>
</reference>
<dbReference type="WBParaSite" id="PTRK_0001003000.1">
    <property type="protein sequence ID" value="PTRK_0001003000.1"/>
    <property type="gene ID" value="PTRK_0001003000"/>
</dbReference>
<evidence type="ECO:0000256" key="8">
    <source>
        <dbReference type="ARBA" id="ARBA00022723"/>
    </source>
</evidence>
<protein>
    <recommendedName>
        <fullName evidence="5">poly(A)-specific ribonuclease</fullName>
        <ecNumber evidence="5">3.1.13.4</ecNumber>
    </recommendedName>
</protein>
<dbReference type="GO" id="GO:0003723">
    <property type="term" value="F:RNA binding"/>
    <property type="evidence" value="ECO:0007669"/>
    <property type="project" value="UniProtKB-KW"/>
</dbReference>